<dbReference type="HOGENOM" id="CLU_027791_0_0_6"/>
<sequence length="656" mass="73838">MFKRLLSSLRNKNQPADTAPDEPAQEREMIVAYDAHGQEMHIARNEWREKVFLPDLEKKWDDADALYTAILMGLKDAFASDLVAAAERLVDIDRNPERSHTLHGIVLMETGHLDAAEQTLREGMDKSGATGTLLTNLAKVFAERGEDKRADDTLWQAIQTDPNLDNGLLWWVSIQRERGGEDAYIEGLRSVAAMPGSWRAQLWMARFYLEHNETDKARGLYEEVLSGGRYDAEALYMISGDLGKNGEIPLLISLVAPHYDIQKHDPMAGINLLQAYLELGQTDQGLTLLNQLYALNFAPIKQHLDYYRQAFEEKRRQTKPVQQVAPDDVKITTLSVTQPIWHYGLCKADWLFNQKPEETAKIGFFALSKIPDGTAAQGIQREDELGRLSRAIPLYLAEAVHYWSDYAACTYFLMAEGHGPVLTSQPMVGEDIYEILPPDMKYVVTGEIGCTGEGEQRRWQIALSLWNCTTRSKQSTETEEVTDAGLGNVMQALEQKLLMQAGLKREQPLDAFYQRPPADALPVYLTGLGQSLMLTLLANQQVPYSEVWNERAMLDWPLTIVRHWPSLTAAKIMYLSGLGKAFDYHSEALPGYQTSSLELLRMESSQSSVIAGLAPLMWKIFGIEGEINSRSQPVALEAQQRYEAWLQRVAEKAITG</sequence>
<dbReference type="AlphaFoldDB" id="A0A0H3KYR9"/>
<dbReference type="RefSeq" id="WP_014594302.1">
    <property type="nucleotide sequence ID" value="NC_017531.2"/>
</dbReference>
<dbReference type="eggNOG" id="COG0457">
    <property type="taxonomic scope" value="Bacteria"/>
</dbReference>
<evidence type="ECO:0000256" key="1">
    <source>
        <dbReference type="SAM" id="MobiDB-lite"/>
    </source>
</evidence>
<dbReference type="OrthoDB" id="112945at2"/>
<gene>
    <name evidence="2" type="ordered locus">PAJ_2125</name>
</gene>
<dbReference type="InterPro" id="IPR011990">
    <property type="entry name" value="TPR-like_helical_dom_sf"/>
</dbReference>
<organism evidence="2 3">
    <name type="scientific">Pantoea ananatis (strain AJ13355)</name>
    <dbReference type="NCBI Taxonomy" id="932677"/>
    <lineage>
        <taxon>Bacteria</taxon>
        <taxon>Pseudomonadati</taxon>
        <taxon>Pseudomonadota</taxon>
        <taxon>Gammaproteobacteria</taxon>
        <taxon>Enterobacterales</taxon>
        <taxon>Erwiniaceae</taxon>
        <taxon>Pantoea</taxon>
    </lineage>
</organism>
<dbReference type="Proteomes" id="UP000006690">
    <property type="component" value="Chromosome"/>
</dbReference>
<dbReference type="EMBL" id="AP012032">
    <property type="protein sequence ID" value="BAK12205.1"/>
    <property type="molecule type" value="Genomic_DNA"/>
</dbReference>
<proteinExistence type="predicted"/>
<dbReference type="SUPFAM" id="SSF48452">
    <property type="entry name" value="TPR-like"/>
    <property type="match status" value="2"/>
</dbReference>
<evidence type="ECO:0000313" key="2">
    <source>
        <dbReference type="EMBL" id="BAK12205.1"/>
    </source>
</evidence>
<protein>
    <submittedName>
        <fullName evidence="2">Uncharacterized protein</fullName>
    </submittedName>
</protein>
<dbReference type="Gene3D" id="1.25.40.10">
    <property type="entry name" value="Tetratricopeptide repeat domain"/>
    <property type="match status" value="1"/>
</dbReference>
<dbReference type="KEGG" id="paj:PAJ_2125"/>
<feature type="region of interest" description="Disordered" evidence="1">
    <location>
        <begin position="6"/>
        <end position="25"/>
    </location>
</feature>
<reference evidence="3" key="1">
    <citation type="journal article" date="2012" name="Appl. Microbiol. Biotechnol.">
        <title>The complete genome sequence of Pantoea ananatis AJ13355, an organism with great biotechnological potential.</title>
        <authorList>
            <person name="Hara Y."/>
            <person name="Kadotani N."/>
            <person name="Izui H."/>
            <person name="Katashkina J.I."/>
            <person name="Kuvaeva T.M."/>
            <person name="Andreeva I.G."/>
            <person name="Golubeva L.I."/>
            <person name="Malko D.B."/>
            <person name="Makeev V.J."/>
            <person name="Mashko S.V."/>
            <person name="Kozlov Y.I."/>
        </authorList>
    </citation>
    <scope>NUCLEOTIDE SEQUENCE [LARGE SCALE GENOMIC DNA]</scope>
    <source>
        <strain evidence="3">AJ13355</strain>
    </source>
</reference>
<evidence type="ECO:0000313" key="3">
    <source>
        <dbReference type="Proteomes" id="UP000006690"/>
    </source>
</evidence>
<name>A0A0H3KYR9_PANAA</name>
<accession>A0A0H3KYR9</accession>
<dbReference type="PATRIC" id="fig|932677.3.peg.2467"/>